<dbReference type="EMBL" id="ATMH01010723">
    <property type="protein sequence ID" value="EPY17021.1"/>
    <property type="molecule type" value="Genomic_DNA"/>
</dbReference>
<comment type="caution">
    <text evidence="2">The sequence shown here is derived from an EMBL/GenBank/DDBJ whole genome shotgun (WGS) entry which is preliminary data.</text>
</comment>
<sequence>MHVFFHFLFFSFLNKIRILLLEVVEVSCCFLASLSYHRLRINVKRVDSNGSFCSFSFHQHRLLRSSPPPPPPPPLARATLLRT</sequence>
<feature type="compositionally biased region" description="Pro residues" evidence="1">
    <location>
        <begin position="66"/>
        <end position="75"/>
    </location>
</feature>
<evidence type="ECO:0000313" key="3">
    <source>
        <dbReference type="Proteomes" id="UP000015354"/>
    </source>
</evidence>
<evidence type="ECO:0000256" key="1">
    <source>
        <dbReference type="SAM" id="MobiDB-lite"/>
    </source>
</evidence>
<protein>
    <submittedName>
        <fullName evidence="2">Uncharacterized protein</fullName>
    </submittedName>
</protein>
<feature type="region of interest" description="Disordered" evidence="1">
    <location>
        <begin position="62"/>
        <end position="83"/>
    </location>
</feature>
<dbReference type="AlphaFoldDB" id="S9UQY2"/>
<organism evidence="2 3">
    <name type="scientific">Strigomonas culicis</name>
    <dbReference type="NCBI Taxonomy" id="28005"/>
    <lineage>
        <taxon>Eukaryota</taxon>
        <taxon>Discoba</taxon>
        <taxon>Euglenozoa</taxon>
        <taxon>Kinetoplastea</taxon>
        <taxon>Metakinetoplastina</taxon>
        <taxon>Trypanosomatida</taxon>
        <taxon>Trypanosomatidae</taxon>
        <taxon>Strigomonadinae</taxon>
        <taxon>Strigomonas</taxon>
    </lineage>
</organism>
<evidence type="ECO:0000313" key="2">
    <source>
        <dbReference type="EMBL" id="EPY17021.1"/>
    </source>
</evidence>
<reference evidence="2 3" key="1">
    <citation type="journal article" date="2013" name="PLoS ONE">
        <title>Predicting the Proteins of Angomonas deanei, Strigomonas culicis and Their Respective Endosymbionts Reveals New Aspects of the Trypanosomatidae Family.</title>
        <authorList>
            <person name="Motta M.C."/>
            <person name="Martins A.C."/>
            <person name="de Souza S.S."/>
            <person name="Catta-Preta C.M."/>
            <person name="Silva R."/>
            <person name="Klein C.C."/>
            <person name="de Almeida L.G."/>
            <person name="de Lima Cunha O."/>
            <person name="Ciapina L.P."/>
            <person name="Brocchi M."/>
            <person name="Colabardini A.C."/>
            <person name="de Araujo Lima B."/>
            <person name="Machado C.R."/>
            <person name="de Almeida Soares C.M."/>
            <person name="Probst C.M."/>
            <person name="de Menezes C.B."/>
            <person name="Thompson C.E."/>
            <person name="Bartholomeu D.C."/>
            <person name="Gradia D.F."/>
            <person name="Pavoni D.P."/>
            <person name="Grisard E.C."/>
            <person name="Fantinatti-Garboggini F."/>
            <person name="Marchini F.K."/>
            <person name="Rodrigues-Luiz G.F."/>
            <person name="Wagner G."/>
            <person name="Goldman G.H."/>
            <person name="Fietto J.L."/>
            <person name="Elias M.C."/>
            <person name="Goldman M.H."/>
            <person name="Sagot M.F."/>
            <person name="Pereira M."/>
            <person name="Stoco P.H."/>
            <person name="de Mendonca-Neto R.P."/>
            <person name="Teixeira S.M."/>
            <person name="Maciel T.E."/>
            <person name="de Oliveira Mendes T.A."/>
            <person name="Urmenyi T.P."/>
            <person name="de Souza W."/>
            <person name="Schenkman S."/>
            <person name="de Vasconcelos A.T."/>
        </authorList>
    </citation>
    <scope>NUCLEOTIDE SEQUENCE [LARGE SCALE GENOMIC DNA]</scope>
</reference>
<accession>S9UQY2</accession>
<proteinExistence type="predicted"/>
<gene>
    <name evidence="2" type="ORF">STCU_10860</name>
</gene>
<keyword evidence="3" id="KW-1185">Reference proteome</keyword>
<dbReference type="Proteomes" id="UP000015354">
    <property type="component" value="Unassembled WGS sequence"/>
</dbReference>
<name>S9UQY2_9TRYP</name>